<reference evidence="2 3" key="1">
    <citation type="journal article" date="2017" name="Int J Environ Stud">
        <title>Does the Miocene-Pliocene relict legume Oxytropis triphylla form nitrogen-fixing nodules with a combination of bacterial strains?</title>
        <authorList>
            <person name="Safronova V."/>
            <person name="Belimov A."/>
            <person name="Sazanova A."/>
            <person name="Kuznetsova I."/>
            <person name="Popova J."/>
            <person name="Andronov E."/>
            <person name="Verkhozina A."/>
            <person name="Tikhonovich I."/>
        </authorList>
    </citation>
    <scope>NUCLEOTIDE SEQUENCE [LARGE SCALE GENOMIC DNA]</scope>
    <source>
        <strain evidence="2 3">Tri-38</strain>
    </source>
</reference>
<dbReference type="OrthoDB" id="9807916at2"/>
<dbReference type="InterPro" id="IPR010333">
    <property type="entry name" value="VirJ"/>
</dbReference>
<dbReference type="InterPro" id="IPR011225">
    <property type="entry name" value="IV_sec_VirJ"/>
</dbReference>
<accession>A0A2N9VVV9</accession>
<name>A0A2N9VVV9_9HYPH</name>
<gene>
    <name evidence="2" type="ORF">B5P45_17100</name>
</gene>
<dbReference type="SUPFAM" id="SSF53474">
    <property type="entry name" value="alpha/beta-Hydrolases"/>
    <property type="match status" value="2"/>
</dbReference>
<feature type="domain" description="Bacterial virulence" evidence="1">
    <location>
        <begin position="273"/>
        <end position="457"/>
    </location>
</feature>
<protein>
    <submittedName>
        <fullName evidence="2">Virulence factor</fullName>
    </submittedName>
</protein>
<dbReference type="PIRSF" id="PIRSF029063">
    <property type="entry name" value="IV_sec_VirJ"/>
    <property type="match status" value="1"/>
</dbReference>
<dbReference type="AlphaFoldDB" id="A0A2N9VVV9"/>
<dbReference type="Proteomes" id="UP000232163">
    <property type="component" value="Unassembled WGS sequence"/>
</dbReference>
<sequence>MKFLRRPYPLVILALLIVSIVLSAALHYLPRFGFGSSAKRILVSAERLSDVPLLQPNGKPTGIAILVSQKGGLGADDEAMTKLLLDRDFLVLTVDLEKWRKELDQDTGECTYFVSDLEGVAKEAQRMISVDTYMHPVVIGIGEGGVMSYASVADAPAATLAGAVVVDPSVALKTKLPSCEGADYETVAGEGFSYSYDADLPNPATIVREKPDPDPKGPPSAGFFLAQEKIAATKAERFAIAADAAVDIAKEDASAESLPIVDVPASNGQAKYLAVFFSGDGGWRDIDKSVGDIIAKEGVHVVGVDSLRYFWALRKPEDIANDIQRIVVKADPTGKLPVVLLGYSFGANTIPFSWPYLSQSLQDRVSLVGLIGTEETTPFQVSVGAWLGMGGDNEVAPAVAKLPLNKVLCVYGSEEDDTACTNPSLAAVQKIELQGDHHYDEKYDMLAAKLMEAIAARQPK</sequence>
<evidence type="ECO:0000313" key="3">
    <source>
        <dbReference type="Proteomes" id="UP000232163"/>
    </source>
</evidence>
<dbReference type="Pfam" id="PF06057">
    <property type="entry name" value="VirJ"/>
    <property type="match status" value="1"/>
</dbReference>
<proteinExistence type="predicted"/>
<organism evidence="2 3">
    <name type="scientific">Phyllobacterium zundukense</name>
    <dbReference type="NCBI Taxonomy" id="1867719"/>
    <lineage>
        <taxon>Bacteria</taxon>
        <taxon>Pseudomonadati</taxon>
        <taxon>Pseudomonadota</taxon>
        <taxon>Alphaproteobacteria</taxon>
        <taxon>Hyphomicrobiales</taxon>
        <taxon>Phyllobacteriaceae</taxon>
        <taxon>Phyllobacterium</taxon>
    </lineage>
</organism>
<evidence type="ECO:0000313" key="2">
    <source>
        <dbReference type="EMBL" id="PIO43627.1"/>
    </source>
</evidence>
<dbReference type="KEGG" id="pht:BLM14_06715"/>
<comment type="caution">
    <text evidence="2">The sequence shown here is derived from an EMBL/GenBank/DDBJ whole genome shotgun (WGS) entry which is preliminary data.</text>
</comment>
<dbReference type="RefSeq" id="WP_099998686.1">
    <property type="nucleotide sequence ID" value="NZ_CP017940.1"/>
</dbReference>
<evidence type="ECO:0000259" key="1">
    <source>
        <dbReference type="Pfam" id="PF06057"/>
    </source>
</evidence>
<dbReference type="EMBL" id="MZMT01000037">
    <property type="protein sequence ID" value="PIO43627.1"/>
    <property type="molecule type" value="Genomic_DNA"/>
</dbReference>
<keyword evidence="3" id="KW-1185">Reference proteome</keyword>
<dbReference type="InterPro" id="IPR029058">
    <property type="entry name" value="AB_hydrolase_fold"/>
</dbReference>